<keyword evidence="1" id="KW-0732">Signal</keyword>
<organism evidence="2 3">
    <name type="scientific">Oryza meyeriana var. granulata</name>
    <dbReference type="NCBI Taxonomy" id="110450"/>
    <lineage>
        <taxon>Eukaryota</taxon>
        <taxon>Viridiplantae</taxon>
        <taxon>Streptophyta</taxon>
        <taxon>Embryophyta</taxon>
        <taxon>Tracheophyta</taxon>
        <taxon>Spermatophyta</taxon>
        <taxon>Magnoliopsida</taxon>
        <taxon>Liliopsida</taxon>
        <taxon>Poales</taxon>
        <taxon>Poaceae</taxon>
        <taxon>BOP clade</taxon>
        <taxon>Oryzoideae</taxon>
        <taxon>Oryzeae</taxon>
        <taxon>Oryzinae</taxon>
        <taxon>Oryza</taxon>
        <taxon>Oryza meyeriana</taxon>
    </lineage>
</organism>
<name>A0A6G1E599_9ORYZ</name>
<gene>
    <name evidence="2" type="ORF">E2562_031069</name>
</gene>
<dbReference type="InterPro" id="IPR037119">
    <property type="entry name" value="Haem_oxidase_HugZ-like_sf"/>
</dbReference>
<comment type="caution">
    <text evidence="2">The sequence shown here is derived from an EMBL/GenBank/DDBJ whole genome shotgun (WGS) entry which is preliminary data.</text>
</comment>
<dbReference type="Pfam" id="PF01190">
    <property type="entry name" value="Pollen_Ole_e_1"/>
    <property type="match status" value="1"/>
</dbReference>
<accession>A0A6G1E599</accession>
<evidence type="ECO:0000313" key="2">
    <source>
        <dbReference type="EMBL" id="KAF0919726.1"/>
    </source>
</evidence>
<feature type="signal peptide" evidence="1">
    <location>
        <begin position="1"/>
        <end position="15"/>
    </location>
</feature>
<proteinExistence type="predicted"/>
<dbReference type="PANTHER" id="PTHR13343:SF18">
    <property type="entry name" value="PENTATRICOPEPTIDE REPEAT (PPR) SUPERFAMILY PROTEIN"/>
    <property type="match status" value="1"/>
</dbReference>
<keyword evidence="3" id="KW-1185">Reference proteome</keyword>
<sequence>MLVATFAMLGVGATSLSPPSLSLTATYAPVIKVVGKVYCYRCFNEAHPEESHGKEHLKGAMVKVTCQANDQALVGFGYTQDNGKYSVSIKGLPLSSTYGADSCKVELHSAPGGSDCNVPIELNLSGLSVYSKSNEDVVLKANQVLAYASQKKFGFCSKPHIPSPMFPYNSPPSPYQYPSPPFNYKFPLLPNQFSPPPFNKFPPPSYQYPSPPFNYKSPPLPNQFSLPPFNKFPPPSYQYPSPPQSFYHSPPPYQYTPPNSYQAPPTSYNYPPPPHGYKSPTPPANKYLPPPYYFNSPPPQYQHSPPANSYLAKARVCDAIRRLGGRSAVLRPPPLAWPCLIPRFFLTADLGGGLPNIFDCSLLEFINDQEPSFSKVRVAADYSDSVPDSKYTRDRGYHPLEEVKERPKKKDLSLTDVETARTVVEANSKGLLVFPARVHNEPHGHVAWSDFQYIVDDYGDIFFQVPDSENILEDDAANSPVTVLIGMDGPIIGETSVVTSDFSDYMDVENFVDMPDENYSKIDTEITDILIEWGMPATMRAIHPIYFAKCLTKAVHGNHGEKMDSPANGVSIVGYLRPAFIEEESYLRSLFHGECNGDGYSSDWRDEYKREPALASGTNGLIDDDKSRFDFKNVGSSTDSTIYKLEITTVELFSIYGKQLMIDPQDFQDAEPDILANSASEIINRIKENDDQCAMALRSLCHRKKGLTVEEASLISVDSLGIDVRAFSGLEARTVRFSFNAQALSERSAEKKIRRMLFPRRKNVKASTEDEW</sequence>
<feature type="chain" id="PRO_5026056085" evidence="1">
    <location>
        <begin position="16"/>
        <end position="772"/>
    </location>
</feature>
<protein>
    <submittedName>
        <fullName evidence="2">Uncharacterized protein</fullName>
    </submittedName>
</protein>
<evidence type="ECO:0000256" key="1">
    <source>
        <dbReference type="SAM" id="SignalP"/>
    </source>
</evidence>
<dbReference type="Proteomes" id="UP000479710">
    <property type="component" value="Unassembled WGS sequence"/>
</dbReference>
<evidence type="ECO:0000313" key="3">
    <source>
        <dbReference type="Proteomes" id="UP000479710"/>
    </source>
</evidence>
<dbReference type="EMBL" id="SPHZ02000005">
    <property type="protein sequence ID" value="KAF0919726.1"/>
    <property type="molecule type" value="Genomic_DNA"/>
</dbReference>
<dbReference type="OrthoDB" id="1873930at2759"/>
<dbReference type="AlphaFoldDB" id="A0A6G1E599"/>
<dbReference type="PANTHER" id="PTHR13343">
    <property type="entry name" value="CREG1 PROTEIN"/>
    <property type="match status" value="1"/>
</dbReference>
<dbReference type="SUPFAM" id="SSF50475">
    <property type="entry name" value="FMN-binding split barrel"/>
    <property type="match status" value="1"/>
</dbReference>
<dbReference type="Gene3D" id="3.20.180.10">
    <property type="entry name" value="PNP-oxidase-like"/>
    <property type="match status" value="1"/>
</dbReference>
<reference evidence="2 3" key="1">
    <citation type="submission" date="2019-11" db="EMBL/GenBank/DDBJ databases">
        <title>Whole genome sequence of Oryza granulata.</title>
        <authorList>
            <person name="Li W."/>
        </authorList>
    </citation>
    <scope>NUCLEOTIDE SEQUENCE [LARGE SCALE GENOMIC DNA]</scope>
    <source>
        <strain evidence="3">cv. Menghai</strain>
        <tissue evidence="2">Leaf</tissue>
    </source>
</reference>